<dbReference type="EMBL" id="JAUKUA010000003">
    <property type="protein sequence ID" value="KAK0721108.1"/>
    <property type="molecule type" value="Genomic_DNA"/>
</dbReference>
<reference evidence="1" key="1">
    <citation type="submission" date="2023-06" db="EMBL/GenBank/DDBJ databases">
        <title>Genome-scale phylogeny and comparative genomics of the fungal order Sordariales.</title>
        <authorList>
            <consortium name="Lawrence Berkeley National Laboratory"/>
            <person name="Hensen N."/>
            <person name="Bonometti L."/>
            <person name="Westerberg I."/>
            <person name="Brannstrom I.O."/>
            <person name="Guillou S."/>
            <person name="Cros-Aarteil S."/>
            <person name="Calhoun S."/>
            <person name="Haridas S."/>
            <person name="Kuo A."/>
            <person name="Mondo S."/>
            <person name="Pangilinan J."/>
            <person name="Riley R."/>
            <person name="Labutti K."/>
            <person name="Andreopoulos B."/>
            <person name="Lipzen A."/>
            <person name="Chen C."/>
            <person name="Yanf M."/>
            <person name="Daum C."/>
            <person name="Ng V."/>
            <person name="Clum A."/>
            <person name="Steindorff A."/>
            <person name="Ohm R."/>
            <person name="Martin F."/>
            <person name="Silar P."/>
            <person name="Natvig D."/>
            <person name="Lalanne C."/>
            <person name="Gautier V."/>
            <person name="Ament-Velasquez S.L."/>
            <person name="Kruys A."/>
            <person name="Hutchinson M.I."/>
            <person name="Powell A.J."/>
            <person name="Barry K."/>
            <person name="Miller A.N."/>
            <person name="Grigoriev I.V."/>
            <person name="Debuchy R."/>
            <person name="Gladieux P."/>
            <person name="Thoren M.H."/>
            <person name="Johannesson H."/>
        </authorList>
    </citation>
    <scope>NUCLEOTIDE SEQUENCE</scope>
    <source>
        <strain evidence="1">SMH4607-1</strain>
    </source>
</reference>
<dbReference type="Proteomes" id="UP001172102">
    <property type="component" value="Unassembled WGS sequence"/>
</dbReference>
<keyword evidence="2" id="KW-1185">Reference proteome</keyword>
<comment type="caution">
    <text evidence="1">The sequence shown here is derived from an EMBL/GenBank/DDBJ whole genome shotgun (WGS) entry which is preliminary data.</text>
</comment>
<proteinExistence type="predicted"/>
<sequence>MEEYLSIFITHDIELEKTSAVSVSIKARRPSGMRNRLMSRRNELNGYHALRSSHAAGFLLGSPSINPLDEDDYGNFECITIEFPSEREFEHFTSIWSQAIEWRRGQRKVLSAIEEEIGREQLTSRQARGIWFHSES</sequence>
<gene>
    <name evidence="1" type="ORF">B0H67DRAFT_212828</name>
</gene>
<dbReference type="AlphaFoldDB" id="A0AA40ASD4"/>
<name>A0AA40ASD4_9PEZI</name>
<evidence type="ECO:0000313" key="1">
    <source>
        <dbReference type="EMBL" id="KAK0721108.1"/>
    </source>
</evidence>
<organism evidence="1 2">
    <name type="scientific">Lasiosphaeris hirsuta</name>
    <dbReference type="NCBI Taxonomy" id="260670"/>
    <lineage>
        <taxon>Eukaryota</taxon>
        <taxon>Fungi</taxon>
        <taxon>Dikarya</taxon>
        <taxon>Ascomycota</taxon>
        <taxon>Pezizomycotina</taxon>
        <taxon>Sordariomycetes</taxon>
        <taxon>Sordariomycetidae</taxon>
        <taxon>Sordariales</taxon>
        <taxon>Lasiosphaeriaceae</taxon>
        <taxon>Lasiosphaeris</taxon>
    </lineage>
</organism>
<accession>A0AA40ASD4</accession>
<evidence type="ECO:0000313" key="2">
    <source>
        <dbReference type="Proteomes" id="UP001172102"/>
    </source>
</evidence>
<protein>
    <submittedName>
        <fullName evidence="1">Uncharacterized protein</fullName>
    </submittedName>
</protein>